<reference evidence="3" key="2">
    <citation type="journal article" date="2017" name="Nat. Plants">
        <title>The Aegilops tauschii genome reveals multiple impacts of transposons.</title>
        <authorList>
            <person name="Zhao G."/>
            <person name="Zou C."/>
            <person name="Li K."/>
            <person name="Wang K."/>
            <person name="Li T."/>
            <person name="Gao L."/>
            <person name="Zhang X."/>
            <person name="Wang H."/>
            <person name="Yang Z."/>
            <person name="Liu X."/>
            <person name="Jiang W."/>
            <person name="Mao L."/>
            <person name="Kong X."/>
            <person name="Jiao Y."/>
            <person name="Jia J."/>
        </authorList>
    </citation>
    <scope>NUCLEOTIDE SEQUENCE [LARGE SCALE GENOMIC DNA]</scope>
    <source>
        <strain evidence="3">cv. AL8/78</strain>
    </source>
</reference>
<proteinExistence type="predicted"/>
<feature type="region of interest" description="Disordered" evidence="1">
    <location>
        <begin position="1"/>
        <end position="35"/>
    </location>
</feature>
<name>A0A453PDQ2_AEGTS</name>
<reference evidence="2" key="3">
    <citation type="journal article" date="2017" name="Nature">
        <title>Genome sequence of the progenitor of the wheat D genome Aegilops tauschii.</title>
        <authorList>
            <person name="Luo M.C."/>
            <person name="Gu Y.Q."/>
            <person name="Puiu D."/>
            <person name="Wang H."/>
            <person name="Twardziok S.O."/>
            <person name="Deal K.R."/>
            <person name="Huo N."/>
            <person name="Zhu T."/>
            <person name="Wang L."/>
            <person name="Wang Y."/>
            <person name="McGuire P.E."/>
            <person name="Liu S."/>
            <person name="Long H."/>
            <person name="Ramasamy R.K."/>
            <person name="Rodriguez J.C."/>
            <person name="Van S.L."/>
            <person name="Yuan L."/>
            <person name="Wang Z."/>
            <person name="Xia Z."/>
            <person name="Xiao L."/>
            <person name="Anderson O.D."/>
            <person name="Ouyang S."/>
            <person name="Liang Y."/>
            <person name="Zimin A.V."/>
            <person name="Pertea G."/>
            <person name="Qi P."/>
            <person name="Bennetzen J.L."/>
            <person name="Dai X."/>
            <person name="Dawson M.W."/>
            <person name="Muller H.G."/>
            <person name="Kugler K."/>
            <person name="Rivarola-Duarte L."/>
            <person name="Spannagl M."/>
            <person name="Mayer K.F.X."/>
            <person name="Lu F.H."/>
            <person name="Bevan M.W."/>
            <person name="Leroy P."/>
            <person name="Li P."/>
            <person name="You F.M."/>
            <person name="Sun Q."/>
            <person name="Liu Z."/>
            <person name="Lyons E."/>
            <person name="Wicker T."/>
            <person name="Salzberg S.L."/>
            <person name="Devos K.M."/>
            <person name="Dvorak J."/>
        </authorList>
    </citation>
    <scope>NUCLEOTIDE SEQUENCE [LARGE SCALE GENOMIC DNA]</scope>
    <source>
        <strain evidence="2">cv. AL8/78</strain>
    </source>
</reference>
<evidence type="ECO:0000313" key="2">
    <source>
        <dbReference type="EnsemblPlants" id="AET6Gv20697400.13"/>
    </source>
</evidence>
<sequence>MRGEAEPAARAGAADAGHPRSPDPHDLSDDPDYADAASVPASIHAVPLALPRLPLSRYRFRFLPSAVWRLGLGPGADESIGWLGRSLAGSVSPEDGV</sequence>
<feature type="compositionally biased region" description="Basic and acidic residues" evidence="1">
    <location>
        <begin position="17"/>
        <end position="28"/>
    </location>
</feature>
<evidence type="ECO:0000313" key="3">
    <source>
        <dbReference type="Proteomes" id="UP000015105"/>
    </source>
</evidence>
<reference evidence="3" key="1">
    <citation type="journal article" date="2014" name="Science">
        <title>Ancient hybridizations among the ancestral genomes of bread wheat.</title>
        <authorList>
            <consortium name="International Wheat Genome Sequencing Consortium,"/>
            <person name="Marcussen T."/>
            <person name="Sandve S.R."/>
            <person name="Heier L."/>
            <person name="Spannagl M."/>
            <person name="Pfeifer M."/>
            <person name="Jakobsen K.S."/>
            <person name="Wulff B.B."/>
            <person name="Steuernagel B."/>
            <person name="Mayer K.F."/>
            <person name="Olsen O.A."/>
        </authorList>
    </citation>
    <scope>NUCLEOTIDE SEQUENCE [LARGE SCALE GENOMIC DNA]</scope>
    <source>
        <strain evidence="3">cv. AL8/78</strain>
    </source>
</reference>
<protein>
    <submittedName>
        <fullName evidence="2">Uncharacterized protein</fullName>
    </submittedName>
</protein>
<dbReference type="EnsemblPlants" id="AET6Gv20697400.13">
    <property type="protein sequence ID" value="AET6Gv20697400.13"/>
    <property type="gene ID" value="AET6Gv20697400"/>
</dbReference>
<organism evidence="2 3">
    <name type="scientific">Aegilops tauschii subsp. strangulata</name>
    <name type="common">Goatgrass</name>
    <dbReference type="NCBI Taxonomy" id="200361"/>
    <lineage>
        <taxon>Eukaryota</taxon>
        <taxon>Viridiplantae</taxon>
        <taxon>Streptophyta</taxon>
        <taxon>Embryophyta</taxon>
        <taxon>Tracheophyta</taxon>
        <taxon>Spermatophyta</taxon>
        <taxon>Magnoliopsida</taxon>
        <taxon>Liliopsida</taxon>
        <taxon>Poales</taxon>
        <taxon>Poaceae</taxon>
        <taxon>BOP clade</taxon>
        <taxon>Pooideae</taxon>
        <taxon>Triticodae</taxon>
        <taxon>Triticeae</taxon>
        <taxon>Triticinae</taxon>
        <taxon>Aegilops</taxon>
    </lineage>
</organism>
<dbReference type="AlphaFoldDB" id="A0A453PDQ2"/>
<keyword evidence="3" id="KW-1185">Reference proteome</keyword>
<dbReference type="Gramene" id="AET6Gv20697400.13">
    <property type="protein sequence ID" value="AET6Gv20697400.13"/>
    <property type="gene ID" value="AET6Gv20697400"/>
</dbReference>
<accession>A0A453PDQ2</accession>
<reference evidence="2" key="4">
    <citation type="submission" date="2019-03" db="UniProtKB">
        <authorList>
            <consortium name="EnsemblPlants"/>
        </authorList>
    </citation>
    <scope>IDENTIFICATION</scope>
</reference>
<dbReference type="Proteomes" id="UP000015105">
    <property type="component" value="Chromosome 6D"/>
</dbReference>
<evidence type="ECO:0000256" key="1">
    <source>
        <dbReference type="SAM" id="MobiDB-lite"/>
    </source>
</evidence>
<reference evidence="2" key="5">
    <citation type="journal article" date="2021" name="G3 (Bethesda)">
        <title>Aegilops tauschii genome assembly Aet v5.0 features greater sequence contiguity and improved annotation.</title>
        <authorList>
            <person name="Wang L."/>
            <person name="Zhu T."/>
            <person name="Rodriguez J.C."/>
            <person name="Deal K.R."/>
            <person name="Dubcovsky J."/>
            <person name="McGuire P.E."/>
            <person name="Lux T."/>
            <person name="Spannagl M."/>
            <person name="Mayer K.F.X."/>
            <person name="Baldrich P."/>
            <person name="Meyers B.C."/>
            <person name="Huo N."/>
            <person name="Gu Y.Q."/>
            <person name="Zhou H."/>
            <person name="Devos K.M."/>
            <person name="Bennetzen J.L."/>
            <person name="Unver T."/>
            <person name="Budak H."/>
            <person name="Gulick P.J."/>
            <person name="Galiba G."/>
            <person name="Kalapos B."/>
            <person name="Nelson D.R."/>
            <person name="Li P."/>
            <person name="You F.M."/>
            <person name="Luo M.C."/>
            <person name="Dvorak J."/>
        </authorList>
    </citation>
    <scope>NUCLEOTIDE SEQUENCE [LARGE SCALE GENOMIC DNA]</scope>
    <source>
        <strain evidence="2">cv. AL8/78</strain>
    </source>
</reference>